<dbReference type="GO" id="GO:0003688">
    <property type="term" value="F:DNA replication origin binding"/>
    <property type="evidence" value="ECO:0007669"/>
    <property type="project" value="TreeGrafter"/>
</dbReference>
<organism evidence="1 2">
    <name type="scientific">Afipia felis</name>
    <name type="common">Cat scratch disease bacillus</name>
    <dbReference type="NCBI Taxonomy" id="1035"/>
    <lineage>
        <taxon>Bacteria</taxon>
        <taxon>Pseudomonadati</taxon>
        <taxon>Pseudomonadota</taxon>
        <taxon>Alphaproteobacteria</taxon>
        <taxon>Hyphomicrobiales</taxon>
        <taxon>Nitrobacteraceae</taxon>
        <taxon>Afipia</taxon>
    </lineage>
</organism>
<dbReference type="Gene3D" id="3.40.50.300">
    <property type="entry name" value="P-loop containing nucleotide triphosphate hydrolases"/>
    <property type="match status" value="1"/>
</dbReference>
<protein>
    <submittedName>
        <fullName evidence="1">DnaA regulatory inactivator Hda</fullName>
    </submittedName>
</protein>
<reference evidence="1 2" key="1">
    <citation type="submission" date="2018-06" db="EMBL/GenBank/DDBJ databases">
        <authorList>
            <consortium name="Pathogen Informatics"/>
            <person name="Doyle S."/>
        </authorList>
    </citation>
    <scope>NUCLEOTIDE SEQUENCE [LARGE SCALE GENOMIC DNA]</scope>
    <source>
        <strain evidence="1 2">NCTC12722</strain>
    </source>
</reference>
<evidence type="ECO:0000313" key="2">
    <source>
        <dbReference type="Proteomes" id="UP000254343"/>
    </source>
</evidence>
<name>A0A380W8K1_AFIFE</name>
<accession>A0A380W8K1</accession>
<dbReference type="PANTHER" id="PTHR30050:SF5">
    <property type="entry name" value="DNAA REGULATORY INACTIVATOR HDA"/>
    <property type="match status" value="1"/>
</dbReference>
<dbReference type="InterPro" id="IPR027417">
    <property type="entry name" value="P-loop_NTPase"/>
</dbReference>
<dbReference type="SUPFAM" id="SSF52540">
    <property type="entry name" value="P-loop containing nucleoside triphosphate hydrolases"/>
    <property type="match status" value="1"/>
</dbReference>
<dbReference type="AlphaFoldDB" id="A0A380W8K1"/>
<dbReference type="Proteomes" id="UP000254343">
    <property type="component" value="Unassembled WGS sequence"/>
</dbReference>
<dbReference type="PANTHER" id="PTHR30050">
    <property type="entry name" value="CHROMOSOMAL REPLICATION INITIATOR PROTEIN DNAA"/>
    <property type="match status" value="1"/>
</dbReference>
<proteinExistence type="predicted"/>
<evidence type="ECO:0000313" key="1">
    <source>
        <dbReference type="EMBL" id="SUU85274.1"/>
    </source>
</evidence>
<dbReference type="GO" id="GO:0006270">
    <property type="term" value="P:DNA replication initiation"/>
    <property type="evidence" value="ECO:0007669"/>
    <property type="project" value="TreeGrafter"/>
</dbReference>
<dbReference type="Gene3D" id="1.10.8.60">
    <property type="match status" value="1"/>
</dbReference>
<sequence>MSTPMARTPPRQLALELPHAESLSRDDYLEGPSNAQALALVERWPDWSNRVMMLVGPEGCGKSHLAAIWASISGARIIAAHALTPGEVPASLATGALVVEHLEPGSFDERAIFHLLNLARETNAFVLMTARTAPASFEVELRDAGSRLRAIPVVSVEPPDDQLLRALLVKFCADRQMTVDEGVVGYLATHIERSFVAARQAVEMLDAEALRQRRPVTRALASALFRGQGSLPF</sequence>
<gene>
    <name evidence="1" type="ORF">NCTC12722_02485</name>
</gene>
<dbReference type="EMBL" id="UIGB01000001">
    <property type="protein sequence ID" value="SUU85274.1"/>
    <property type="molecule type" value="Genomic_DNA"/>
</dbReference>
<dbReference type="GO" id="GO:0005886">
    <property type="term" value="C:plasma membrane"/>
    <property type="evidence" value="ECO:0007669"/>
    <property type="project" value="TreeGrafter"/>
</dbReference>